<keyword evidence="1" id="KW-0812">Transmembrane</keyword>
<keyword evidence="1" id="KW-0472">Membrane</keyword>
<evidence type="ECO:0000256" key="1">
    <source>
        <dbReference type="SAM" id="Phobius"/>
    </source>
</evidence>
<feature type="transmembrane region" description="Helical" evidence="1">
    <location>
        <begin position="59"/>
        <end position="78"/>
    </location>
</feature>
<proteinExistence type="predicted"/>
<evidence type="ECO:0008006" key="4">
    <source>
        <dbReference type="Google" id="ProtNLM"/>
    </source>
</evidence>
<dbReference type="HOGENOM" id="CLU_130855_0_0_9"/>
<evidence type="ECO:0000313" key="2">
    <source>
        <dbReference type="EMBL" id="ADL52537.1"/>
    </source>
</evidence>
<evidence type="ECO:0000313" key="3">
    <source>
        <dbReference type="Proteomes" id="UP000002730"/>
    </source>
</evidence>
<accession>D9SS90</accession>
<dbReference type="OrthoDB" id="1938844at2"/>
<gene>
    <name evidence="2" type="ordered locus">Clocel_2841</name>
</gene>
<feature type="transmembrane region" description="Helical" evidence="1">
    <location>
        <begin position="94"/>
        <end position="123"/>
    </location>
</feature>
<sequence length="140" mass="15257">MEYNVNYNKVGAGIITISVLSIIGAIIFALGSVILILSKDIVNETYASMGIPAIKQSDIMILLISAILTIIFIALILAKKSIGVFGYFATKAFYLVYTIISTGFAIGEITYLILPLLMLLFIVKKKHIYGFGNKNEDASI</sequence>
<reference evidence="2 3" key="1">
    <citation type="submission" date="2010-08" db="EMBL/GenBank/DDBJ databases">
        <title>Complete sequence of Clostridium cellulovorans 743B.</title>
        <authorList>
            <consortium name="US DOE Joint Genome Institute"/>
            <person name="Lucas S."/>
            <person name="Copeland A."/>
            <person name="Lapidus A."/>
            <person name="Cheng J.-F."/>
            <person name="Bruce D."/>
            <person name="Goodwin L."/>
            <person name="Pitluck S."/>
            <person name="Chertkov O."/>
            <person name="Detter J.C."/>
            <person name="Han C."/>
            <person name="Tapia R."/>
            <person name="Land M."/>
            <person name="Hauser L."/>
            <person name="Chang Y.-J."/>
            <person name="Jeffries C."/>
            <person name="Kyrpides N."/>
            <person name="Ivanova N."/>
            <person name="Mikhailova N."/>
            <person name="Hemme C.L."/>
            <person name="Woyke T."/>
        </authorList>
    </citation>
    <scope>NUCLEOTIDE SEQUENCE [LARGE SCALE GENOMIC DNA]</scope>
    <source>
        <strain evidence="3">ATCC 35296 / DSM 3052 / OCM 3 / 743B</strain>
    </source>
</reference>
<dbReference type="AlphaFoldDB" id="D9SS90"/>
<dbReference type="eggNOG" id="ENOG5033I1F">
    <property type="taxonomic scope" value="Bacteria"/>
</dbReference>
<name>D9SS90_CLOC7</name>
<dbReference type="Proteomes" id="UP000002730">
    <property type="component" value="Chromosome"/>
</dbReference>
<organism evidence="2 3">
    <name type="scientific">Clostridium cellulovorans (strain ATCC 35296 / DSM 3052 / OCM 3 / 743B)</name>
    <dbReference type="NCBI Taxonomy" id="573061"/>
    <lineage>
        <taxon>Bacteria</taxon>
        <taxon>Bacillati</taxon>
        <taxon>Bacillota</taxon>
        <taxon>Clostridia</taxon>
        <taxon>Eubacteriales</taxon>
        <taxon>Clostridiaceae</taxon>
        <taxon>Clostridium</taxon>
    </lineage>
</organism>
<dbReference type="KEGG" id="ccb:Clocel_2841"/>
<dbReference type="RefSeq" id="WP_010074637.1">
    <property type="nucleotide sequence ID" value="NC_014393.1"/>
</dbReference>
<keyword evidence="3" id="KW-1185">Reference proteome</keyword>
<dbReference type="EMBL" id="CP002160">
    <property type="protein sequence ID" value="ADL52537.1"/>
    <property type="molecule type" value="Genomic_DNA"/>
</dbReference>
<protein>
    <recommendedName>
        <fullName evidence="4">DUF4064 domain-containing protein</fullName>
    </recommendedName>
</protein>
<feature type="transmembrane region" description="Helical" evidence="1">
    <location>
        <begin position="12"/>
        <end position="38"/>
    </location>
</feature>
<keyword evidence="1" id="KW-1133">Transmembrane helix</keyword>